<dbReference type="EMBL" id="GGEC01070079">
    <property type="protein sequence ID" value="MBX50563.1"/>
    <property type="molecule type" value="Transcribed_RNA"/>
</dbReference>
<dbReference type="AlphaFoldDB" id="A0A2P2P7C0"/>
<proteinExistence type="predicted"/>
<keyword evidence="1" id="KW-1133">Transmembrane helix</keyword>
<reference evidence="2" key="1">
    <citation type="submission" date="2018-02" db="EMBL/GenBank/DDBJ databases">
        <title>Rhizophora mucronata_Transcriptome.</title>
        <authorList>
            <person name="Meera S.P."/>
            <person name="Sreeshan A."/>
            <person name="Augustine A."/>
        </authorList>
    </citation>
    <scope>NUCLEOTIDE SEQUENCE</scope>
    <source>
        <tissue evidence="2">Leaf</tissue>
    </source>
</reference>
<accession>A0A2P2P7C0</accession>
<name>A0A2P2P7C0_RHIMU</name>
<sequence length="50" mass="6263">MMQIIYFSKTENCYEGCKSFYNMCLYQDYYAHFVHTLCLYVGFFFFFQYN</sequence>
<evidence type="ECO:0000256" key="1">
    <source>
        <dbReference type="SAM" id="Phobius"/>
    </source>
</evidence>
<keyword evidence="1" id="KW-0472">Membrane</keyword>
<organism evidence="2">
    <name type="scientific">Rhizophora mucronata</name>
    <name type="common">Asiatic mangrove</name>
    <dbReference type="NCBI Taxonomy" id="61149"/>
    <lineage>
        <taxon>Eukaryota</taxon>
        <taxon>Viridiplantae</taxon>
        <taxon>Streptophyta</taxon>
        <taxon>Embryophyta</taxon>
        <taxon>Tracheophyta</taxon>
        <taxon>Spermatophyta</taxon>
        <taxon>Magnoliopsida</taxon>
        <taxon>eudicotyledons</taxon>
        <taxon>Gunneridae</taxon>
        <taxon>Pentapetalae</taxon>
        <taxon>rosids</taxon>
        <taxon>fabids</taxon>
        <taxon>Malpighiales</taxon>
        <taxon>Rhizophoraceae</taxon>
        <taxon>Rhizophora</taxon>
    </lineage>
</organism>
<feature type="transmembrane region" description="Helical" evidence="1">
    <location>
        <begin position="29"/>
        <end position="47"/>
    </location>
</feature>
<keyword evidence="1" id="KW-0812">Transmembrane</keyword>
<evidence type="ECO:0000313" key="2">
    <source>
        <dbReference type="EMBL" id="MBX50563.1"/>
    </source>
</evidence>
<protein>
    <submittedName>
        <fullName evidence="2">Uncharacterized protein</fullName>
    </submittedName>
</protein>